<comment type="similarity">
    <text evidence="3">Belongs to the gas vesicle GvpF/GvpL family.</text>
</comment>
<dbReference type="PANTHER" id="PTHR36852:SF1">
    <property type="entry name" value="PROTEIN GVPL 2"/>
    <property type="match status" value="1"/>
</dbReference>
<protein>
    <submittedName>
        <fullName evidence="4">GvpL/GvpF family gas vesicle protein</fullName>
    </submittedName>
</protein>
<sequence>MSEAPEQDSGEERIGSYVYGILRSGKRIPDGLEGIDTGSGSGESGLGLVSSGPIAAVISDVAVDRPLGTRQHLLAHERVLNAIATDLPVLPMRFGAVLTDDDAVREELLDPHRDYFARALDDMAELVQFSLRGDYDQDVVLTRIVEENPSIRDLRERISGMDEDSSYYDRVKLGEAVSQAMDAIRESDAQATVDALARFAVATVVKEVSGETGAVHVAFLVRRDHRTDFERAVDDLGDEWAGRVELRLFGPTACFDFLPEYDVPDGEAQHGGDGG</sequence>
<gene>
    <name evidence="4" type="ORF">WCD74_12775</name>
</gene>
<evidence type="ECO:0000313" key="4">
    <source>
        <dbReference type="EMBL" id="MEJ2868638.1"/>
    </source>
</evidence>
<proteinExistence type="inferred from homology"/>
<accession>A0ABU8MMU3</accession>
<dbReference type="Proteomes" id="UP001385809">
    <property type="component" value="Unassembled WGS sequence"/>
</dbReference>
<dbReference type="EMBL" id="JBBEGN010000005">
    <property type="protein sequence ID" value="MEJ2868638.1"/>
    <property type="molecule type" value="Genomic_DNA"/>
</dbReference>
<evidence type="ECO:0000256" key="2">
    <source>
        <dbReference type="ARBA" id="ARBA00035108"/>
    </source>
</evidence>
<keyword evidence="1" id="KW-0304">Gas vesicle</keyword>
<evidence type="ECO:0000256" key="3">
    <source>
        <dbReference type="ARBA" id="ARBA00035643"/>
    </source>
</evidence>
<comment type="subcellular location">
    <subcellularLocation>
        <location evidence="2">Gas vesicle</location>
    </subcellularLocation>
</comment>
<comment type="caution">
    <text evidence="4">The sequence shown here is derived from an EMBL/GenBank/DDBJ whole genome shotgun (WGS) entry which is preliminary data.</text>
</comment>
<organism evidence="4 5">
    <name type="scientific">Actinomycetospora aurantiaca</name>
    <dbReference type="NCBI Taxonomy" id="3129233"/>
    <lineage>
        <taxon>Bacteria</taxon>
        <taxon>Bacillati</taxon>
        <taxon>Actinomycetota</taxon>
        <taxon>Actinomycetes</taxon>
        <taxon>Pseudonocardiales</taxon>
        <taxon>Pseudonocardiaceae</taxon>
        <taxon>Actinomycetospora</taxon>
    </lineage>
</organism>
<evidence type="ECO:0000313" key="5">
    <source>
        <dbReference type="Proteomes" id="UP001385809"/>
    </source>
</evidence>
<dbReference type="RefSeq" id="WP_337695215.1">
    <property type="nucleotide sequence ID" value="NZ_JBBEGN010000005.1"/>
</dbReference>
<dbReference type="InterPro" id="IPR009430">
    <property type="entry name" value="GvpL/GvpF"/>
</dbReference>
<dbReference type="PANTHER" id="PTHR36852">
    <property type="entry name" value="PROTEIN GVPL 2"/>
    <property type="match status" value="1"/>
</dbReference>
<dbReference type="Pfam" id="PF06386">
    <property type="entry name" value="GvpL_GvpF"/>
    <property type="match status" value="1"/>
</dbReference>
<evidence type="ECO:0000256" key="1">
    <source>
        <dbReference type="ARBA" id="ARBA00022987"/>
    </source>
</evidence>
<reference evidence="4 5" key="1">
    <citation type="submission" date="2024-03" db="EMBL/GenBank/DDBJ databases">
        <title>Actinomycetospora sp. OC33-EN08, a novel actinomycete isolated from wild orchid (Aerides multiflora).</title>
        <authorList>
            <person name="Suriyachadkun C."/>
        </authorList>
    </citation>
    <scope>NUCLEOTIDE SEQUENCE [LARGE SCALE GENOMIC DNA]</scope>
    <source>
        <strain evidence="4 5">OC33-EN08</strain>
    </source>
</reference>
<name>A0ABU8MMU3_9PSEU</name>
<keyword evidence="5" id="KW-1185">Reference proteome</keyword>